<proteinExistence type="predicted"/>
<dbReference type="InterPro" id="IPR011990">
    <property type="entry name" value="TPR-like_helical_dom_sf"/>
</dbReference>
<reference evidence="4 5" key="1">
    <citation type="submission" date="2018-07" db="EMBL/GenBank/DDBJ databases">
        <title>Complete genome sequence of Flavobacterium arcticum type strain SM1502T.</title>
        <authorList>
            <person name="Li Y."/>
            <person name="Li D.-D."/>
        </authorList>
    </citation>
    <scope>NUCLEOTIDE SEQUENCE [LARGE SCALE GENOMIC DNA]</scope>
    <source>
        <strain evidence="4 5">SM1502</strain>
    </source>
</reference>
<keyword evidence="2" id="KW-1133">Transmembrane helix</keyword>
<evidence type="ECO:0000256" key="3">
    <source>
        <dbReference type="SAM" id="SignalP"/>
    </source>
</evidence>
<keyword evidence="2" id="KW-0812">Transmembrane</keyword>
<feature type="transmembrane region" description="Helical" evidence="2">
    <location>
        <begin position="126"/>
        <end position="149"/>
    </location>
</feature>
<dbReference type="SMART" id="SM00028">
    <property type="entry name" value="TPR"/>
    <property type="match status" value="2"/>
</dbReference>
<organism evidence="4 5">
    <name type="scientific">Flavobacterium arcticum</name>
    <dbReference type="NCBI Taxonomy" id="1784713"/>
    <lineage>
        <taxon>Bacteria</taxon>
        <taxon>Pseudomonadati</taxon>
        <taxon>Bacteroidota</taxon>
        <taxon>Flavobacteriia</taxon>
        <taxon>Flavobacteriales</taxon>
        <taxon>Flavobacteriaceae</taxon>
        <taxon>Flavobacterium</taxon>
    </lineage>
</organism>
<dbReference type="Gene3D" id="2.30.30.40">
    <property type="entry name" value="SH3 Domains"/>
    <property type="match status" value="1"/>
</dbReference>
<dbReference type="OrthoDB" id="9776208at2"/>
<dbReference type="SUPFAM" id="SSF48452">
    <property type="entry name" value="TPR-like"/>
    <property type="match status" value="1"/>
</dbReference>
<name>A0A345HBE9_9FLAO</name>
<evidence type="ECO:0000256" key="1">
    <source>
        <dbReference type="PROSITE-ProRule" id="PRU00339"/>
    </source>
</evidence>
<dbReference type="Proteomes" id="UP000253951">
    <property type="component" value="Chromosome"/>
</dbReference>
<dbReference type="PROSITE" id="PS50005">
    <property type="entry name" value="TPR"/>
    <property type="match status" value="1"/>
</dbReference>
<keyword evidence="3" id="KW-0732">Signal</keyword>
<gene>
    <name evidence="4" type="ORF">DVK85_06500</name>
</gene>
<evidence type="ECO:0000313" key="5">
    <source>
        <dbReference type="Proteomes" id="UP000253951"/>
    </source>
</evidence>
<evidence type="ECO:0000313" key="4">
    <source>
        <dbReference type="EMBL" id="AXG73909.1"/>
    </source>
</evidence>
<evidence type="ECO:0000256" key="2">
    <source>
        <dbReference type="SAM" id="Phobius"/>
    </source>
</evidence>
<feature type="repeat" description="TPR" evidence="1">
    <location>
        <begin position="52"/>
        <end position="85"/>
    </location>
</feature>
<dbReference type="RefSeq" id="WP_114677668.1">
    <property type="nucleotide sequence ID" value="NZ_CP031188.1"/>
</dbReference>
<keyword evidence="5" id="KW-1185">Reference proteome</keyword>
<keyword evidence="2" id="KW-0472">Membrane</keyword>
<sequence length="248" mass="27963">MKKLLYILTVLFFAQGWAQSALDEGNALYKDGKYNEAAKKYQTILDNGNQSAEVYFNLANAYYKMDAVAPAIYNYEKALLLKPNYKDAKINLDYAQKMVIDDIQAVPQVGFSKMVYNFTGAYHYDAWAWGAVVAAFLFLLFFLGYYFAGTTVVKRIFFVGMFVALLGIVVTILSATFVKSEEAKQRPAIVFNEVVSVKSEPRDAAQDAFILHEGTKVLVKETLGNWKKIELADDSEGWVEKDAIKELK</sequence>
<dbReference type="PROSITE" id="PS50293">
    <property type="entry name" value="TPR_REGION"/>
    <property type="match status" value="1"/>
</dbReference>
<dbReference type="InterPro" id="IPR019734">
    <property type="entry name" value="TPR_rpt"/>
</dbReference>
<protein>
    <submittedName>
        <fullName evidence="4">Tetratricopeptide repeat protein</fullName>
    </submittedName>
</protein>
<dbReference type="KEGG" id="fat:DVK85_06500"/>
<feature type="signal peptide" evidence="3">
    <location>
        <begin position="1"/>
        <end position="23"/>
    </location>
</feature>
<keyword evidence="1" id="KW-0802">TPR repeat</keyword>
<accession>A0A345HBE9</accession>
<dbReference type="AlphaFoldDB" id="A0A345HBE9"/>
<dbReference type="Gene3D" id="1.25.40.10">
    <property type="entry name" value="Tetratricopeptide repeat domain"/>
    <property type="match status" value="1"/>
</dbReference>
<feature type="transmembrane region" description="Helical" evidence="2">
    <location>
        <begin position="156"/>
        <end position="178"/>
    </location>
</feature>
<dbReference type="EMBL" id="CP031188">
    <property type="protein sequence ID" value="AXG73909.1"/>
    <property type="molecule type" value="Genomic_DNA"/>
</dbReference>
<dbReference type="Pfam" id="PF13414">
    <property type="entry name" value="TPR_11"/>
    <property type="match status" value="1"/>
</dbReference>
<feature type="chain" id="PRO_5016781815" evidence="3">
    <location>
        <begin position="24"/>
        <end position="248"/>
    </location>
</feature>